<keyword evidence="1" id="KW-1133">Transmembrane helix</keyword>
<dbReference type="KEGG" id="ptm:GSPATT00029457001"/>
<gene>
    <name evidence="2" type="ORF">GSPATT00029457001</name>
</gene>
<protein>
    <submittedName>
        <fullName evidence="2">Uncharacterized protein</fullName>
    </submittedName>
</protein>
<proteinExistence type="predicted"/>
<dbReference type="HOGENOM" id="CLU_1520698_0_0_1"/>
<dbReference type="EMBL" id="CT867998">
    <property type="protein sequence ID" value="CAK58827.1"/>
    <property type="molecule type" value="Genomic_DNA"/>
</dbReference>
<reference evidence="2 3" key="1">
    <citation type="journal article" date="2006" name="Nature">
        <title>Global trends of whole-genome duplications revealed by the ciliate Paramecium tetraurelia.</title>
        <authorList>
            <consortium name="Genoscope"/>
            <person name="Aury J.-M."/>
            <person name="Jaillon O."/>
            <person name="Duret L."/>
            <person name="Noel B."/>
            <person name="Jubin C."/>
            <person name="Porcel B.M."/>
            <person name="Segurens B."/>
            <person name="Daubin V."/>
            <person name="Anthouard V."/>
            <person name="Aiach N."/>
            <person name="Arnaiz O."/>
            <person name="Billaut A."/>
            <person name="Beisson J."/>
            <person name="Blanc I."/>
            <person name="Bouhouche K."/>
            <person name="Camara F."/>
            <person name="Duharcourt S."/>
            <person name="Guigo R."/>
            <person name="Gogendeau D."/>
            <person name="Katinka M."/>
            <person name="Keller A.-M."/>
            <person name="Kissmehl R."/>
            <person name="Klotz C."/>
            <person name="Koll F."/>
            <person name="Le Moue A."/>
            <person name="Lepere C."/>
            <person name="Malinsky S."/>
            <person name="Nowacki M."/>
            <person name="Nowak J.K."/>
            <person name="Plattner H."/>
            <person name="Poulain J."/>
            <person name="Ruiz F."/>
            <person name="Serrano V."/>
            <person name="Zagulski M."/>
            <person name="Dessen P."/>
            <person name="Betermier M."/>
            <person name="Weissenbach J."/>
            <person name="Scarpelli C."/>
            <person name="Schachter V."/>
            <person name="Sperling L."/>
            <person name="Meyer E."/>
            <person name="Cohen J."/>
            <person name="Wincker P."/>
        </authorList>
    </citation>
    <scope>NUCLEOTIDE SEQUENCE [LARGE SCALE GENOMIC DNA]</scope>
    <source>
        <strain evidence="2 3">Stock d4-2</strain>
    </source>
</reference>
<evidence type="ECO:0000313" key="2">
    <source>
        <dbReference type="EMBL" id="CAK58827.1"/>
    </source>
</evidence>
<evidence type="ECO:0000256" key="1">
    <source>
        <dbReference type="SAM" id="Phobius"/>
    </source>
</evidence>
<dbReference type="GeneID" id="5012009"/>
<sequence>MNQHNKKRFNIYALFLRIYTICYPLLKIFCFFWVSRLSQTSNPTDGKTQSYFKDLDTHNDYQWDMNASNLFLKIEIFLIVRPKERTRVKWSDEDDLKLRISAYEIRTSGCCQQEEQQEAIQEESKVQNQIAKGKEQQYKHDTLINQSSNNIVRKFDQISTFYSYFQQYESNSNQDTR</sequence>
<feature type="transmembrane region" description="Helical" evidence="1">
    <location>
        <begin position="12"/>
        <end position="34"/>
    </location>
</feature>
<keyword evidence="1" id="KW-0472">Membrane</keyword>
<dbReference type="AlphaFoldDB" id="A0BJW0"/>
<keyword evidence="1" id="KW-0812">Transmembrane</keyword>
<keyword evidence="3" id="KW-1185">Reference proteome</keyword>
<dbReference type="Proteomes" id="UP000000600">
    <property type="component" value="Unassembled WGS sequence"/>
</dbReference>
<name>A0BJW0_PARTE</name>
<accession>A0BJW0</accession>
<evidence type="ECO:0000313" key="3">
    <source>
        <dbReference type="Proteomes" id="UP000000600"/>
    </source>
</evidence>
<dbReference type="InParanoid" id="A0BJW0"/>
<organism evidence="2 3">
    <name type="scientific">Paramecium tetraurelia</name>
    <dbReference type="NCBI Taxonomy" id="5888"/>
    <lineage>
        <taxon>Eukaryota</taxon>
        <taxon>Sar</taxon>
        <taxon>Alveolata</taxon>
        <taxon>Ciliophora</taxon>
        <taxon>Intramacronucleata</taxon>
        <taxon>Oligohymenophorea</taxon>
        <taxon>Peniculida</taxon>
        <taxon>Parameciidae</taxon>
        <taxon>Paramecium</taxon>
    </lineage>
</organism>
<dbReference type="RefSeq" id="XP_001426225.1">
    <property type="nucleotide sequence ID" value="XM_001426188.1"/>
</dbReference>